<dbReference type="SUPFAM" id="SSF52172">
    <property type="entry name" value="CheY-like"/>
    <property type="match status" value="1"/>
</dbReference>
<dbReference type="Gene3D" id="6.10.250.690">
    <property type="match status" value="1"/>
</dbReference>
<dbReference type="InterPro" id="IPR036388">
    <property type="entry name" value="WH-like_DNA-bd_sf"/>
</dbReference>
<dbReference type="AlphaFoldDB" id="A0A7D6ZSD5"/>
<evidence type="ECO:0000256" key="6">
    <source>
        <dbReference type="ARBA" id="ARBA00023163"/>
    </source>
</evidence>
<comment type="function">
    <text evidence="7">May play the central regulatory role in sporulation. It may be an element of the effector pathway responsible for the activation of sporulation genes in response to nutritional stress. Spo0A may act in concert with spo0H (a sigma factor) to control the expression of some genes that are critical to the sporulation process.</text>
</comment>
<feature type="domain" description="Response regulatory" evidence="10">
    <location>
        <begin position="4"/>
        <end position="117"/>
    </location>
</feature>
<dbReference type="Pfam" id="PF00072">
    <property type="entry name" value="Response_reg"/>
    <property type="match status" value="1"/>
</dbReference>
<evidence type="ECO:0000259" key="11">
    <source>
        <dbReference type="PROSITE" id="PS51755"/>
    </source>
</evidence>
<evidence type="ECO:0000256" key="4">
    <source>
        <dbReference type="ARBA" id="ARBA00023015"/>
    </source>
</evidence>
<reference evidence="12 13" key="1">
    <citation type="submission" date="2020-07" db="EMBL/GenBank/DDBJ databases">
        <title>Electron transfer.</title>
        <authorList>
            <person name="Huang L."/>
            <person name="Liu X."/>
            <person name="Zhou S."/>
        </authorList>
    </citation>
    <scope>NUCLEOTIDE SEQUENCE [LARGE SCALE GENOMIC DNA]</scope>
    <source>
        <strain evidence="12 13">Lx1</strain>
    </source>
</reference>
<proteinExistence type="predicted"/>
<dbReference type="RefSeq" id="WP_181602970.1">
    <property type="nucleotide sequence ID" value="NZ_CP059378.1"/>
</dbReference>
<dbReference type="PROSITE" id="PS50110">
    <property type="entry name" value="RESPONSE_REGULATORY"/>
    <property type="match status" value="1"/>
</dbReference>
<dbReference type="Proteomes" id="UP000512286">
    <property type="component" value="Chromosome"/>
</dbReference>
<dbReference type="Gene3D" id="3.40.50.2300">
    <property type="match status" value="1"/>
</dbReference>
<feature type="modified residue" description="4-aspartylphosphate" evidence="8">
    <location>
        <position position="53"/>
    </location>
</feature>
<protein>
    <recommendedName>
        <fullName evidence="1">Stage 0 sporulation protein A homolog</fullName>
    </recommendedName>
</protein>
<dbReference type="EMBL" id="CP059378">
    <property type="protein sequence ID" value="QLY81383.1"/>
    <property type="molecule type" value="Genomic_DNA"/>
</dbReference>
<organism evidence="12 13">
    <name type="scientific">Clostridium intestinale</name>
    <dbReference type="NCBI Taxonomy" id="36845"/>
    <lineage>
        <taxon>Bacteria</taxon>
        <taxon>Bacillati</taxon>
        <taxon>Bacillota</taxon>
        <taxon>Clostridia</taxon>
        <taxon>Eubacteriales</taxon>
        <taxon>Clostridiaceae</taxon>
        <taxon>Clostridium</taxon>
    </lineage>
</organism>
<dbReference type="SMART" id="SM00862">
    <property type="entry name" value="Trans_reg_C"/>
    <property type="match status" value="1"/>
</dbReference>
<dbReference type="Pfam" id="PF00486">
    <property type="entry name" value="Trans_reg_C"/>
    <property type="match status" value="1"/>
</dbReference>
<dbReference type="CDD" id="cd00383">
    <property type="entry name" value="trans_reg_C"/>
    <property type="match status" value="1"/>
</dbReference>
<dbReference type="Gene3D" id="1.10.10.10">
    <property type="entry name" value="Winged helix-like DNA-binding domain superfamily/Winged helix DNA-binding domain"/>
    <property type="match status" value="1"/>
</dbReference>
<evidence type="ECO:0000256" key="3">
    <source>
        <dbReference type="ARBA" id="ARBA00023012"/>
    </source>
</evidence>
<dbReference type="PANTHER" id="PTHR48111">
    <property type="entry name" value="REGULATOR OF RPOS"/>
    <property type="match status" value="1"/>
</dbReference>
<dbReference type="GO" id="GO:0006355">
    <property type="term" value="P:regulation of DNA-templated transcription"/>
    <property type="evidence" value="ECO:0007669"/>
    <property type="project" value="InterPro"/>
</dbReference>
<name>A0A7D6ZSD5_9CLOT</name>
<feature type="DNA-binding region" description="OmpR/PhoB-type" evidence="9">
    <location>
        <begin position="125"/>
        <end position="221"/>
    </location>
</feature>
<evidence type="ECO:0000313" key="12">
    <source>
        <dbReference type="EMBL" id="QLY81383.1"/>
    </source>
</evidence>
<keyword evidence="4" id="KW-0805">Transcription regulation</keyword>
<dbReference type="InterPro" id="IPR001867">
    <property type="entry name" value="OmpR/PhoB-type_DNA-bd"/>
</dbReference>
<evidence type="ECO:0000256" key="7">
    <source>
        <dbReference type="ARBA" id="ARBA00024867"/>
    </source>
</evidence>
<evidence type="ECO:0000256" key="2">
    <source>
        <dbReference type="ARBA" id="ARBA00022553"/>
    </source>
</evidence>
<sequence>MKGKILIIEDEKKLAEVMMLYLKNEGYDVVVMNDGEKGEEAIDEGDYDLIILDIMMPKKDGWSLLRKIKNIGDTPVIITTARGEEEDRIFGLELGAIDYMVKPISMKELILRAKLRIRKDTMEKQESYKFENMDISEEKRIVTENGSEITLTPKEFDLLLFLCKNPEQVFKREQLLQKVWSYDFMGDTRTVDTHIKNLREKIEYCNKHIKTVWGVGYKLQIKSE</sequence>
<evidence type="ECO:0000313" key="13">
    <source>
        <dbReference type="Proteomes" id="UP000512286"/>
    </source>
</evidence>
<dbReference type="PANTHER" id="PTHR48111:SF1">
    <property type="entry name" value="TWO-COMPONENT RESPONSE REGULATOR ORR33"/>
    <property type="match status" value="1"/>
</dbReference>
<dbReference type="GO" id="GO:0000976">
    <property type="term" value="F:transcription cis-regulatory region binding"/>
    <property type="evidence" value="ECO:0007669"/>
    <property type="project" value="TreeGrafter"/>
</dbReference>
<dbReference type="GO" id="GO:0005829">
    <property type="term" value="C:cytosol"/>
    <property type="evidence" value="ECO:0007669"/>
    <property type="project" value="TreeGrafter"/>
</dbReference>
<dbReference type="InterPro" id="IPR039420">
    <property type="entry name" value="WalR-like"/>
</dbReference>
<evidence type="ECO:0000259" key="10">
    <source>
        <dbReference type="PROSITE" id="PS50110"/>
    </source>
</evidence>
<dbReference type="FunFam" id="3.40.50.2300:FF:000001">
    <property type="entry name" value="DNA-binding response regulator PhoB"/>
    <property type="match status" value="1"/>
</dbReference>
<dbReference type="GO" id="GO:0000156">
    <property type="term" value="F:phosphorelay response regulator activity"/>
    <property type="evidence" value="ECO:0007669"/>
    <property type="project" value="TreeGrafter"/>
</dbReference>
<feature type="domain" description="OmpR/PhoB-type" evidence="11">
    <location>
        <begin position="125"/>
        <end position="221"/>
    </location>
</feature>
<evidence type="ECO:0000256" key="1">
    <source>
        <dbReference type="ARBA" id="ARBA00018672"/>
    </source>
</evidence>
<keyword evidence="3" id="KW-0902">Two-component regulatory system</keyword>
<dbReference type="GO" id="GO:0032993">
    <property type="term" value="C:protein-DNA complex"/>
    <property type="evidence" value="ECO:0007669"/>
    <property type="project" value="TreeGrafter"/>
</dbReference>
<evidence type="ECO:0000256" key="5">
    <source>
        <dbReference type="ARBA" id="ARBA00023125"/>
    </source>
</evidence>
<keyword evidence="2 8" id="KW-0597">Phosphoprotein</keyword>
<dbReference type="KEGG" id="cint:HZF06_07320"/>
<evidence type="ECO:0000256" key="8">
    <source>
        <dbReference type="PROSITE-ProRule" id="PRU00169"/>
    </source>
</evidence>
<gene>
    <name evidence="12" type="ORF">HZF06_07320</name>
</gene>
<accession>A0A7D6ZSD5</accession>
<dbReference type="SMART" id="SM00448">
    <property type="entry name" value="REC"/>
    <property type="match status" value="1"/>
</dbReference>
<dbReference type="FunFam" id="1.10.10.10:FF:000018">
    <property type="entry name" value="DNA-binding response regulator ResD"/>
    <property type="match status" value="1"/>
</dbReference>
<keyword evidence="5 9" id="KW-0238">DNA-binding</keyword>
<dbReference type="InterPro" id="IPR001789">
    <property type="entry name" value="Sig_transdc_resp-reg_receiver"/>
</dbReference>
<keyword evidence="6" id="KW-0804">Transcription</keyword>
<evidence type="ECO:0000256" key="9">
    <source>
        <dbReference type="PROSITE-ProRule" id="PRU01091"/>
    </source>
</evidence>
<dbReference type="PROSITE" id="PS51755">
    <property type="entry name" value="OMPR_PHOB"/>
    <property type="match status" value="1"/>
</dbReference>
<dbReference type="InterPro" id="IPR011006">
    <property type="entry name" value="CheY-like_superfamily"/>
</dbReference>